<reference evidence="1 2" key="1">
    <citation type="submission" date="2015-01" db="EMBL/GenBank/DDBJ databases">
        <authorList>
            <person name="Guo J."/>
        </authorList>
    </citation>
    <scope>NUCLEOTIDE SEQUENCE [LARGE SCALE GENOMIC DNA]</scope>
    <source>
        <strain evidence="1 2">DSM 22147</strain>
    </source>
</reference>
<name>A0ABR5C7G4_9STAP</name>
<dbReference type="Proteomes" id="UP000032366">
    <property type="component" value="Unassembled WGS sequence"/>
</dbReference>
<dbReference type="EMBL" id="JXWY01000039">
    <property type="protein sequence ID" value="KIX90649.1"/>
    <property type="molecule type" value="Genomic_DNA"/>
</dbReference>
<keyword evidence="2" id="KW-1185">Reference proteome</keyword>
<organism evidence="1 2">
    <name type="scientific">Staphylococcus microti</name>
    <dbReference type="NCBI Taxonomy" id="569857"/>
    <lineage>
        <taxon>Bacteria</taxon>
        <taxon>Bacillati</taxon>
        <taxon>Bacillota</taxon>
        <taxon>Bacilli</taxon>
        <taxon>Bacillales</taxon>
        <taxon>Staphylococcaceae</taxon>
        <taxon>Staphylococcus</taxon>
    </lineage>
</organism>
<comment type="caution">
    <text evidence="1">The sequence shown here is derived from an EMBL/GenBank/DDBJ whole genome shotgun (WGS) entry which is preliminary data.</text>
</comment>
<accession>A0ABR5C7G4</accession>
<protein>
    <submittedName>
        <fullName evidence="1">Uncharacterized protein</fullName>
    </submittedName>
</protein>
<evidence type="ECO:0000313" key="1">
    <source>
        <dbReference type="EMBL" id="KIX90649.1"/>
    </source>
</evidence>
<evidence type="ECO:0000313" key="2">
    <source>
        <dbReference type="Proteomes" id="UP000032366"/>
    </source>
</evidence>
<proteinExistence type="predicted"/>
<sequence length="174" mass="20921">MDDNNYIALICEGECEKYIVDKLLDENLLFFKREQLIDEKVLGGEFRNANKFTQKYLTLKYENKITIILVVDKHYQLKIKKMFSRNIDKQICVITRPEIEMLMILAMDKYKDYQKVKSSQKPSSFMNHLTKQNVKTIKFVENFYNEHNLVDAIKQYHHIRPDKSQYSLYNLLKH</sequence>
<gene>
    <name evidence="1" type="ORF">TP70_06925</name>
</gene>